<dbReference type="InterPro" id="IPR023393">
    <property type="entry name" value="START-like_dom_sf"/>
</dbReference>
<dbReference type="AlphaFoldDB" id="A0A328ZUE3"/>
<dbReference type="InterPro" id="IPR052174">
    <property type="entry name" value="Flavoredoxin"/>
</dbReference>
<reference evidence="5 6" key="1">
    <citation type="submission" date="2018-06" db="EMBL/GenBank/DDBJ databases">
        <title>Genomic Encyclopedia of Archaeal and Bacterial Type Strains, Phase II (KMG-II): from individual species to whole genera.</title>
        <authorList>
            <person name="Goeker M."/>
        </authorList>
    </citation>
    <scope>NUCLEOTIDE SEQUENCE [LARGE SCALE GENOMIC DNA]</scope>
    <source>
        <strain evidence="5 6">CFPB 3232</strain>
    </source>
</reference>
<feature type="domain" description="Flavin reductase like" evidence="4">
    <location>
        <begin position="170"/>
        <end position="312"/>
    </location>
</feature>
<evidence type="ECO:0000256" key="3">
    <source>
        <dbReference type="ARBA" id="ARBA00038054"/>
    </source>
</evidence>
<dbReference type="SUPFAM" id="SSF50475">
    <property type="entry name" value="FMN-binding split barrel"/>
    <property type="match status" value="1"/>
</dbReference>
<keyword evidence="6" id="KW-1185">Reference proteome</keyword>
<dbReference type="SUPFAM" id="SSF55961">
    <property type="entry name" value="Bet v1-like"/>
    <property type="match status" value="1"/>
</dbReference>
<dbReference type="Gene3D" id="3.30.530.20">
    <property type="match status" value="1"/>
</dbReference>
<dbReference type="InterPro" id="IPR002563">
    <property type="entry name" value="Flavin_Rdtase-like_dom"/>
</dbReference>
<comment type="cofactor">
    <cofactor evidence="1">
        <name>FMN</name>
        <dbReference type="ChEBI" id="CHEBI:58210"/>
    </cofactor>
</comment>
<dbReference type="Pfam" id="PF10604">
    <property type="entry name" value="Polyketide_cyc2"/>
    <property type="match status" value="1"/>
</dbReference>
<name>A0A328ZUE3_9BURK</name>
<dbReference type="InterPro" id="IPR019587">
    <property type="entry name" value="Polyketide_cyclase/dehydratase"/>
</dbReference>
<dbReference type="PANTHER" id="PTHR43567:SF1">
    <property type="entry name" value="FLAVOREDOXIN"/>
    <property type="match status" value="1"/>
</dbReference>
<dbReference type="Pfam" id="PF01613">
    <property type="entry name" value="Flavin_Reduct"/>
    <property type="match status" value="1"/>
</dbReference>
<dbReference type="SMART" id="SM00903">
    <property type="entry name" value="Flavin_Reduct"/>
    <property type="match status" value="1"/>
</dbReference>
<protein>
    <submittedName>
        <fullName evidence="5">Flavin reductase (DIM6/NTAB) family NADH-FMN oxidoreductase RutF</fullName>
    </submittedName>
</protein>
<comment type="caution">
    <text evidence="5">The sequence shown here is derived from an EMBL/GenBank/DDBJ whole genome shotgun (WGS) entry which is preliminary data.</text>
</comment>
<evidence type="ECO:0000256" key="1">
    <source>
        <dbReference type="ARBA" id="ARBA00001917"/>
    </source>
</evidence>
<evidence type="ECO:0000256" key="2">
    <source>
        <dbReference type="ARBA" id="ARBA00022630"/>
    </source>
</evidence>
<dbReference type="Proteomes" id="UP000248856">
    <property type="component" value="Unassembled WGS sequence"/>
</dbReference>
<dbReference type="GO" id="GO:0010181">
    <property type="term" value="F:FMN binding"/>
    <property type="evidence" value="ECO:0007669"/>
    <property type="project" value="InterPro"/>
</dbReference>
<gene>
    <name evidence="5" type="ORF">AX018_100163</name>
</gene>
<dbReference type="EMBL" id="QLTA01000001">
    <property type="protein sequence ID" value="RAR86477.1"/>
    <property type="molecule type" value="Genomic_DNA"/>
</dbReference>
<dbReference type="InterPro" id="IPR012349">
    <property type="entry name" value="Split_barrel_FMN-bd"/>
</dbReference>
<comment type="similarity">
    <text evidence="3">Belongs to the flavoredoxin family.</text>
</comment>
<sequence length="344" mass="37032">MPMVEYSALIDGDAGRVWQVLRRFGEIGAWHPALAGSGIEGDLPEGTVGSVRWLALPDGGLVRERLLSLDDAGRALSYRFEASPMPVDDYVATVRVLPLSDQARALVHWSARFEARAPHPGAEHAQALRDLFAAGHGGLQRLLREGAPGADGAAFSVAHVASVPLEKAYRLLNHGPTVLVSARHGGTDDVMAAAWACALDFAPPKLTVVLDKTTRTRELVEASGAFVIQVPTVALLALTHRVGHRSLHREPGKLAEAGVRLFGIDGHDLPFVEGCSAWLACRLVAEPHNQQAHDLFIGEVVGAWADDRAFREGHWLFESADPAWRSLHYIAGGRFYAIGDAVDA</sequence>
<evidence type="ECO:0000313" key="5">
    <source>
        <dbReference type="EMBL" id="RAR86477.1"/>
    </source>
</evidence>
<dbReference type="PANTHER" id="PTHR43567">
    <property type="entry name" value="FLAVOREDOXIN-RELATED-RELATED"/>
    <property type="match status" value="1"/>
</dbReference>
<dbReference type="CDD" id="cd07821">
    <property type="entry name" value="PYR_PYL_RCAR_like"/>
    <property type="match status" value="1"/>
</dbReference>
<dbReference type="GO" id="GO:0016646">
    <property type="term" value="F:oxidoreductase activity, acting on the CH-NH group of donors, NAD or NADP as acceptor"/>
    <property type="evidence" value="ECO:0007669"/>
    <property type="project" value="UniProtKB-ARBA"/>
</dbReference>
<dbReference type="Gene3D" id="2.30.110.10">
    <property type="entry name" value="Electron Transport, Fmn-binding Protein, Chain A"/>
    <property type="match status" value="1"/>
</dbReference>
<evidence type="ECO:0000313" key="6">
    <source>
        <dbReference type="Proteomes" id="UP000248856"/>
    </source>
</evidence>
<proteinExistence type="inferred from homology"/>
<accession>A0A328ZUE3</accession>
<evidence type="ECO:0000259" key="4">
    <source>
        <dbReference type="SMART" id="SM00903"/>
    </source>
</evidence>
<keyword evidence="2" id="KW-0285">Flavoprotein</keyword>
<organism evidence="5 6">
    <name type="scientific">Paracidovorax anthurii</name>
    <dbReference type="NCBI Taxonomy" id="78229"/>
    <lineage>
        <taxon>Bacteria</taxon>
        <taxon>Pseudomonadati</taxon>
        <taxon>Pseudomonadota</taxon>
        <taxon>Betaproteobacteria</taxon>
        <taxon>Burkholderiales</taxon>
        <taxon>Comamonadaceae</taxon>
        <taxon>Paracidovorax</taxon>
    </lineage>
</organism>